<evidence type="ECO:0000256" key="1">
    <source>
        <dbReference type="ARBA" id="ARBA00004429"/>
    </source>
</evidence>
<dbReference type="PANTHER" id="PTHR30482">
    <property type="entry name" value="HIGH-AFFINITY BRANCHED-CHAIN AMINO ACID TRANSPORT SYSTEM PERMEASE"/>
    <property type="match status" value="1"/>
</dbReference>
<keyword evidence="5 6" id="KW-0472">Membrane</keyword>
<evidence type="ECO:0000256" key="3">
    <source>
        <dbReference type="ARBA" id="ARBA00022692"/>
    </source>
</evidence>
<dbReference type="CDD" id="cd06581">
    <property type="entry name" value="TM_PBP1_LivM_like"/>
    <property type="match status" value="1"/>
</dbReference>
<evidence type="ECO:0000256" key="2">
    <source>
        <dbReference type="ARBA" id="ARBA00022475"/>
    </source>
</evidence>
<reference evidence="7 8" key="1">
    <citation type="submission" date="2019-04" db="EMBL/GenBank/DDBJ databases">
        <title>Natronospirillum operosus gen. nov., sp. nov., a haloalkaliphilic satellite isolated from decaying biomass of laboratory culture of cyanobacterium Geitlerinema sp. and proposal of Natronospirillaceae fam. nov. and Saccharospirillaceae fam. nov.</title>
        <authorList>
            <person name="Kevbrin V."/>
            <person name="Boltyanskaya Y."/>
            <person name="Koziaeva V."/>
            <person name="Grouzdev D.S."/>
            <person name="Park M."/>
            <person name="Cho J."/>
        </authorList>
    </citation>
    <scope>NUCLEOTIDE SEQUENCE [LARGE SCALE GENOMIC DNA]</scope>
    <source>
        <strain evidence="7 8">G-116</strain>
    </source>
</reference>
<sequence length="315" mass="34394">MTRKEVIYAVLVLAAFAVLAFIPSLPNSAAVLSLVIPITMYTVLATSWALFSGPTHYISLATAAFYGVGAYMMAPALEVMPYWMVLPIAALSGALLAALVGAMTLRLSGVYFVIFTLGLAEMVRQVITWYQNNFAGTRGNYVFVDINDAQIYWQLLALALLVYLVGWLINRSRLGFAIRIIGNDELVARHSGINTARAKILLFMVSGAFAAVVGAVMTPRFVYIEPAMAFNPEVSFLVVIMALLGGVHRLWGPLVGAIPFALTWEVIASNFPAQTVLLMGIAFLLVVYYIPSGVAGIMEKVYFRARQQRREVSHG</sequence>
<evidence type="ECO:0000256" key="4">
    <source>
        <dbReference type="ARBA" id="ARBA00022989"/>
    </source>
</evidence>
<evidence type="ECO:0000256" key="6">
    <source>
        <dbReference type="SAM" id="Phobius"/>
    </source>
</evidence>
<comment type="subcellular location">
    <subcellularLocation>
        <location evidence="1">Cell inner membrane</location>
        <topology evidence="1">Multi-pass membrane protein</topology>
    </subcellularLocation>
</comment>
<evidence type="ECO:0000313" key="8">
    <source>
        <dbReference type="Proteomes" id="UP000297475"/>
    </source>
</evidence>
<dbReference type="AlphaFoldDB" id="A0A4Z0WFP7"/>
<dbReference type="OrthoDB" id="9814461at2"/>
<comment type="caution">
    <text evidence="7">The sequence shown here is derived from an EMBL/GenBank/DDBJ whole genome shotgun (WGS) entry which is preliminary data.</text>
</comment>
<feature type="transmembrane region" description="Helical" evidence="6">
    <location>
        <begin position="277"/>
        <end position="298"/>
    </location>
</feature>
<keyword evidence="4 6" id="KW-1133">Transmembrane helix</keyword>
<name>A0A4Z0WFP7_9GAMM</name>
<evidence type="ECO:0000256" key="5">
    <source>
        <dbReference type="ARBA" id="ARBA00023136"/>
    </source>
</evidence>
<dbReference type="InterPro" id="IPR001851">
    <property type="entry name" value="ABC_transp_permease"/>
</dbReference>
<dbReference type="PANTHER" id="PTHR30482:SF17">
    <property type="entry name" value="ABC TRANSPORTER ATP-BINDING PROTEIN"/>
    <property type="match status" value="1"/>
</dbReference>
<dbReference type="Pfam" id="PF02653">
    <property type="entry name" value="BPD_transp_2"/>
    <property type="match status" value="1"/>
</dbReference>
<feature type="transmembrane region" description="Helical" evidence="6">
    <location>
        <begin position="109"/>
        <end position="131"/>
    </location>
</feature>
<feature type="transmembrane region" description="Helical" evidence="6">
    <location>
        <begin position="30"/>
        <end position="50"/>
    </location>
</feature>
<feature type="transmembrane region" description="Helical" evidence="6">
    <location>
        <begin position="57"/>
        <end position="74"/>
    </location>
</feature>
<keyword evidence="2" id="KW-1003">Cell membrane</keyword>
<gene>
    <name evidence="7" type="ORF">E4656_10020</name>
</gene>
<dbReference type="EMBL" id="SRMF01000003">
    <property type="protein sequence ID" value="TGG93378.1"/>
    <property type="molecule type" value="Genomic_DNA"/>
</dbReference>
<dbReference type="RefSeq" id="WP_135483087.1">
    <property type="nucleotide sequence ID" value="NZ_SRMF01000003.1"/>
</dbReference>
<dbReference type="Proteomes" id="UP000297475">
    <property type="component" value="Unassembled WGS sequence"/>
</dbReference>
<accession>A0A4Z0WFP7</accession>
<organism evidence="7 8">
    <name type="scientific">Natronospirillum operosum</name>
    <dbReference type="NCBI Taxonomy" id="2759953"/>
    <lineage>
        <taxon>Bacteria</taxon>
        <taxon>Pseudomonadati</taxon>
        <taxon>Pseudomonadota</taxon>
        <taxon>Gammaproteobacteria</taxon>
        <taxon>Oceanospirillales</taxon>
        <taxon>Natronospirillaceae</taxon>
        <taxon>Natronospirillum</taxon>
    </lineage>
</organism>
<dbReference type="GO" id="GO:0005886">
    <property type="term" value="C:plasma membrane"/>
    <property type="evidence" value="ECO:0007669"/>
    <property type="project" value="UniProtKB-SubCell"/>
</dbReference>
<feature type="transmembrane region" description="Helical" evidence="6">
    <location>
        <begin position="80"/>
        <end position="102"/>
    </location>
</feature>
<evidence type="ECO:0000313" key="7">
    <source>
        <dbReference type="EMBL" id="TGG93378.1"/>
    </source>
</evidence>
<protein>
    <submittedName>
        <fullName evidence="7">Branched-chain amino acid ABC transporter permease</fullName>
    </submittedName>
</protein>
<dbReference type="GO" id="GO:0015658">
    <property type="term" value="F:branched-chain amino acid transmembrane transporter activity"/>
    <property type="evidence" value="ECO:0007669"/>
    <property type="project" value="InterPro"/>
</dbReference>
<dbReference type="InterPro" id="IPR043428">
    <property type="entry name" value="LivM-like"/>
</dbReference>
<keyword evidence="8" id="KW-1185">Reference proteome</keyword>
<keyword evidence="3 6" id="KW-0812">Transmembrane</keyword>
<feature type="transmembrane region" description="Helical" evidence="6">
    <location>
        <begin position="200"/>
        <end position="223"/>
    </location>
</feature>
<proteinExistence type="predicted"/>
<feature type="transmembrane region" description="Helical" evidence="6">
    <location>
        <begin position="151"/>
        <end position="169"/>
    </location>
</feature>